<dbReference type="PANTHER" id="PTHR43625">
    <property type="entry name" value="AFLATOXIN B1 ALDEHYDE REDUCTASE"/>
    <property type="match status" value="1"/>
</dbReference>
<dbReference type="Gene3D" id="3.20.20.100">
    <property type="entry name" value="NADP-dependent oxidoreductase domain"/>
    <property type="match status" value="1"/>
</dbReference>
<evidence type="ECO:0000313" key="4">
    <source>
        <dbReference type="Proteomes" id="UP000485880"/>
    </source>
</evidence>
<organism evidence="3 4">
    <name type="scientific">Methylocella tundrae</name>
    <dbReference type="NCBI Taxonomy" id="227605"/>
    <lineage>
        <taxon>Bacteria</taxon>
        <taxon>Pseudomonadati</taxon>
        <taxon>Pseudomonadota</taxon>
        <taxon>Alphaproteobacteria</taxon>
        <taxon>Hyphomicrobiales</taxon>
        <taxon>Beijerinckiaceae</taxon>
        <taxon>Methylocella</taxon>
    </lineage>
</organism>
<dbReference type="InterPro" id="IPR023210">
    <property type="entry name" value="NADP_OxRdtase_dom"/>
</dbReference>
<dbReference type="SUPFAM" id="SSF51430">
    <property type="entry name" value="NAD(P)-linked oxidoreductase"/>
    <property type="match status" value="1"/>
</dbReference>
<evidence type="ECO:0000313" key="3">
    <source>
        <dbReference type="EMBL" id="VTZ49357.1"/>
    </source>
</evidence>
<reference evidence="3 4" key="1">
    <citation type="submission" date="2019-05" db="EMBL/GenBank/DDBJ databases">
        <authorList>
            <person name="Farhan Ul Haque M."/>
        </authorList>
    </citation>
    <scope>NUCLEOTIDE SEQUENCE [LARGE SCALE GENOMIC DNA]</scope>
    <source>
        <strain evidence="3">2</strain>
    </source>
</reference>
<dbReference type="CDD" id="cd19076">
    <property type="entry name" value="AKR_AKR13A_13D"/>
    <property type="match status" value="1"/>
</dbReference>
<dbReference type="Pfam" id="PF00248">
    <property type="entry name" value="Aldo_ket_red"/>
    <property type="match status" value="1"/>
</dbReference>
<dbReference type="AlphaFoldDB" id="A0A8B6M2V7"/>
<feature type="domain" description="NADP-dependent oxidoreductase" evidence="2">
    <location>
        <begin position="14"/>
        <end position="305"/>
    </location>
</feature>
<comment type="caution">
    <text evidence="3">The sequence shown here is derived from an EMBL/GenBank/DDBJ whole genome shotgun (WGS) entry which is preliminary data.</text>
</comment>
<dbReference type="GO" id="GO:0016491">
    <property type="term" value="F:oxidoreductase activity"/>
    <property type="evidence" value="ECO:0007669"/>
    <property type="project" value="UniProtKB-KW"/>
</dbReference>
<dbReference type="RefSeq" id="WP_174511718.1">
    <property type="nucleotide sequence ID" value="NZ_CABFMQ020000068.1"/>
</dbReference>
<evidence type="ECO:0000256" key="1">
    <source>
        <dbReference type="ARBA" id="ARBA00023002"/>
    </source>
</evidence>
<name>A0A8B6M2V7_METTU</name>
<evidence type="ECO:0000259" key="2">
    <source>
        <dbReference type="Pfam" id="PF00248"/>
    </source>
</evidence>
<dbReference type="Proteomes" id="UP000485880">
    <property type="component" value="Unassembled WGS sequence"/>
</dbReference>
<dbReference type="GO" id="GO:0005737">
    <property type="term" value="C:cytoplasm"/>
    <property type="evidence" value="ECO:0007669"/>
    <property type="project" value="TreeGrafter"/>
</dbReference>
<dbReference type="InterPro" id="IPR050791">
    <property type="entry name" value="Aldo-Keto_reductase"/>
</dbReference>
<protein>
    <submittedName>
        <fullName evidence="3">Aldo/keto reductase</fullName>
    </submittedName>
</protein>
<proteinExistence type="predicted"/>
<accession>A0A8B6M2V7</accession>
<sequence length="326" mass="35804">MNKRHLGSLEVSALGLGCMGMSEFYGESDRAESIATIHRAIELGVTFLDTADIYGLGRNEELVGAAIRDRRERVVLATKFGNVRGVDGAFLGQNGRPDYVREACEASLRRLRVDVIDLYYQHRVDPQTPIEDTVGAMADLVREGKVLHLGLSEAAPETIRRAHAVHPIAALQTEYSLWSRDPEDEIFATVRELGVGFVAYSPLGRGFLTGQIKSVDDLVSDDYRRNSPRFQGENFAKNLDLVHEIEAIAREKGCSPAQLSLAWVLAQGDDIVPIPGTKRCKYLEENVGALEVSLSAGELERISRIAPPDKAAGTRYAAPQMSALNR</sequence>
<keyword evidence="1" id="KW-0560">Oxidoreductase</keyword>
<dbReference type="EMBL" id="CABFMQ020000068">
    <property type="protein sequence ID" value="VTZ49357.1"/>
    <property type="molecule type" value="Genomic_DNA"/>
</dbReference>
<dbReference type="InterPro" id="IPR036812">
    <property type="entry name" value="NAD(P)_OxRdtase_dom_sf"/>
</dbReference>
<keyword evidence="4" id="KW-1185">Reference proteome</keyword>
<gene>
    <name evidence="3" type="ORF">MPC4_160007</name>
</gene>
<dbReference type="PANTHER" id="PTHR43625:SF40">
    <property type="entry name" value="ALDO-KETO REDUCTASE YAKC [NADP(+)]"/>
    <property type="match status" value="1"/>
</dbReference>